<name>A0A844HUM4_9RHOB</name>
<dbReference type="Proteomes" id="UP000449846">
    <property type="component" value="Unassembled WGS sequence"/>
</dbReference>
<keyword evidence="2" id="KW-1185">Reference proteome</keyword>
<reference evidence="1 2" key="1">
    <citation type="submission" date="2019-11" db="EMBL/GenBank/DDBJ databases">
        <authorList>
            <person name="Dong K."/>
        </authorList>
    </citation>
    <scope>NUCLEOTIDE SEQUENCE [LARGE SCALE GENOMIC DNA]</scope>
    <source>
        <strain evidence="1 2">NBRC 112902</strain>
    </source>
</reference>
<proteinExistence type="predicted"/>
<gene>
    <name evidence="1" type="ORF">GL300_23480</name>
</gene>
<evidence type="ECO:0000313" key="2">
    <source>
        <dbReference type="Proteomes" id="UP000449846"/>
    </source>
</evidence>
<dbReference type="EMBL" id="WMIG01000027">
    <property type="protein sequence ID" value="MTH62164.1"/>
    <property type="molecule type" value="Genomic_DNA"/>
</dbReference>
<organism evidence="1 2">
    <name type="scientific">Paracoccus litorisediminis</name>
    <dbReference type="NCBI Taxonomy" id="2006130"/>
    <lineage>
        <taxon>Bacteria</taxon>
        <taxon>Pseudomonadati</taxon>
        <taxon>Pseudomonadota</taxon>
        <taxon>Alphaproteobacteria</taxon>
        <taxon>Rhodobacterales</taxon>
        <taxon>Paracoccaceae</taxon>
        <taxon>Paracoccus</taxon>
    </lineage>
</organism>
<dbReference type="RefSeq" id="WP_155042117.1">
    <property type="nucleotide sequence ID" value="NZ_WMIG01000027.1"/>
</dbReference>
<sequence length="82" mass="8718">MQLDSQARARLLASISGAAQSLNELNTALHSADLANLQGKVAAMMAGEIILLRQVTAQLFGVELPHDLIQISEALARIPEQA</sequence>
<protein>
    <submittedName>
        <fullName evidence="1">Uncharacterized protein</fullName>
    </submittedName>
</protein>
<accession>A0A844HUM4</accession>
<dbReference type="AlphaFoldDB" id="A0A844HUM4"/>
<comment type="caution">
    <text evidence="1">The sequence shown here is derived from an EMBL/GenBank/DDBJ whole genome shotgun (WGS) entry which is preliminary data.</text>
</comment>
<dbReference type="OrthoDB" id="7775299at2"/>
<evidence type="ECO:0000313" key="1">
    <source>
        <dbReference type="EMBL" id="MTH62164.1"/>
    </source>
</evidence>